<dbReference type="OrthoDB" id="9784375at2"/>
<dbReference type="RefSeq" id="WP_106327983.1">
    <property type="nucleotide sequence ID" value="NZ_BOMO01000022.1"/>
</dbReference>
<comment type="caution">
    <text evidence="4">The sequence shown here is derived from an EMBL/GenBank/DDBJ whole genome shotgun (WGS) entry which is preliminary data.</text>
</comment>
<keyword evidence="5" id="KW-1185">Reference proteome</keyword>
<comment type="similarity">
    <text evidence="1">Belongs to the nitroreductase family.</text>
</comment>
<accession>A0A2T0JZ61</accession>
<feature type="domain" description="Nitroreductase" evidence="3">
    <location>
        <begin position="8"/>
        <end position="183"/>
    </location>
</feature>
<gene>
    <name evidence="4" type="ORF">CLV67_12229</name>
</gene>
<dbReference type="EMBL" id="PVMZ01000022">
    <property type="protein sequence ID" value="PRX15790.1"/>
    <property type="molecule type" value="Genomic_DNA"/>
</dbReference>
<dbReference type="InterPro" id="IPR000415">
    <property type="entry name" value="Nitroreductase-like"/>
</dbReference>
<protein>
    <submittedName>
        <fullName evidence="4">Nitroreductase</fullName>
    </submittedName>
</protein>
<dbReference type="GO" id="GO:0016491">
    <property type="term" value="F:oxidoreductase activity"/>
    <property type="evidence" value="ECO:0007669"/>
    <property type="project" value="UniProtKB-KW"/>
</dbReference>
<dbReference type="SUPFAM" id="SSF55469">
    <property type="entry name" value="FMN-dependent nitroreductase-like"/>
    <property type="match status" value="1"/>
</dbReference>
<name>A0A2T0JZ61_9ACTN</name>
<sequence length="204" mass="22759">MHPIIKAIEERRTINHFDYTRGISDEALHELVRLATKAPSSFNLQNWRLIAARTPEAKARLRRVGWDQPKITEAAVTFVVVGQPADHQLVPDRLRPAVDADIMPESVATGWAGAAKMLYHEQPQRQRDEAIRSATFAVSTLTFAAEAMGLSTGLMIGFDPEGVSEEFELAADEFPVMLVAVGHATGENWRQKPRRDHTHMLEVA</sequence>
<dbReference type="AlphaFoldDB" id="A0A2T0JZ61"/>
<evidence type="ECO:0000313" key="4">
    <source>
        <dbReference type="EMBL" id="PRX15790.1"/>
    </source>
</evidence>
<organism evidence="4 5">
    <name type="scientific">Actinoplanes italicus</name>
    <dbReference type="NCBI Taxonomy" id="113567"/>
    <lineage>
        <taxon>Bacteria</taxon>
        <taxon>Bacillati</taxon>
        <taxon>Actinomycetota</taxon>
        <taxon>Actinomycetes</taxon>
        <taxon>Micromonosporales</taxon>
        <taxon>Micromonosporaceae</taxon>
        <taxon>Actinoplanes</taxon>
    </lineage>
</organism>
<reference evidence="4 5" key="1">
    <citation type="submission" date="2018-03" db="EMBL/GenBank/DDBJ databases">
        <title>Genomic Encyclopedia of Archaeal and Bacterial Type Strains, Phase II (KMG-II): from individual species to whole genera.</title>
        <authorList>
            <person name="Goeker M."/>
        </authorList>
    </citation>
    <scope>NUCLEOTIDE SEQUENCE [LARGE SCALE GENOMIC DNA]</scope>
    <source>
        <strain evidence="4 5">DSM 43146</strain>
    </source>
</reference>
<evidence type="ECO:0000259" key="3">
    <source>
        <dbReference type="Pfam" id="PF00881"/>
    </source>
</evidence>
<evidence type="ECO:0000256" key="2">
    <source>
        <dbReference type="ARBA" id="ARBA00023002"/>
    </source>
</evidence>
<dbReference type="PANTHER" id="PTHR43673">
    <property type="entry name" value="NAD(P)H NITROREDUCTASE YDGI-RELATED"/>
    <property type="match status" value="1"/>
</dbReference>
<keyword evidence="2" id="KW-0560">Oxidoreductase</keyword>
<dbReference type="Gene3D" id="3.40.109.10">
    <property type="entry name" value="NADH Oxidase"/>
    <property type="match status" value="1"/>
</dbReference>
<evidence type="ECO:0000256" key="1">
    <source>
        <dbReference type="ARBA" id="ARBA00007118"/>
    </source>
</evidence>
<dbReference type="Proteomes" id="UP000239415">
    <property type="component" value="Unassembled WGS sequence"/>
</dbReference>
<dbReference type="Pfam" id="PF00881">
    <property type="entry name" value="Nitroreductase"/>
    <property type="match status" value="1"/>
</dbReference>
<proteinExistence type="inferred from homology"/>
<dbReference type="InterPro" id="IPR029479">
    <property type="entry name" value="Nitroreductase"/>
</dbReference>
<evidence type="ECO:0000313" key="5">
    <source>
        <dbReference type="Proteomes" id="UP000239415"/>
    </source>
</evidence>